<dbReference type="PROSITE" id="PS50977">
    <property type="entry name" value="HTH_TETR_2"/>
    <property type="match status" value="1"/>
</dbReference>
<dbReference type="PROSITE" id="PS01081">
    <property type="entry name" value="HTH_TETR_1"/>
    <property type="match status" value="1"/>
</dbReference>
<proteinExistence type="predicted"/>
<evidence type="ECO:0000256" key="3">
    <source>
        <dbReference type="ARBA" id="ARBA00023163"/>
    </source>
</evidence>
<dbReference type="Gene3D" id="1.10.357.10">
    <property type="entry name" value="Tetracycline Repressor, domain 2"/>
    <property type="match status" value="1"/>
</dbReference>
<name>A0A4D7BIT4_9HYPH</name>
<dbReference type="Pfam" id="PF00440">
    <property type="entry name" value="TetR_N"/>
    <property type="match status" value="1"/>
</dbReference>
<dbReference type="PRINTS" id="PR00455">
    <property type="entry name" value="HTHTETR"/>
</dbReference>
<evidence type="ECO:0000256" key="4">
    <source>
        <dbReference type="PROSITE-ProRule" id="PRU00335"/>
    </source>
</evidence>
<keyword evidence="2 4" id="KW-0238">DNA-binding</keyword>
<dbReference type="KEGG" id="pstg:E8M01_34720"/>
<dbReference type="InterPro" id="IPR009057">
    <property type="entry name" value="Homeodomain-like_sf"/>
</dbReference>
<dbReference type="PANTHER" id="PTHR30055">
    <property type="entry name" value="HTH-TYPE TRANSCRIPTIONAL REGULATOR RUTR"/>
    <property type="match status" value="1"/>
</dbReference>
<keyword evidence="3" id="KW-0804">Transcription</keyword>
<keyword evidence="1" id="KW-0805">Transcription regulation</keyword>
<dbReference type="SUPFAM" id="SSF46689">
    <property type="entry name" value="Homeodomain-like"/>
    <property type="match status" value="1"/>
</dbReference>
<feature type="domain" description="HTH tetR-type" evidence="5">
    <location>
        <begin position="9"/>
        <end position="69"/>
    </location>
</feature>
<dbReference type="AlphaFoldDB" id="A0A4D7BIT4"/>
<evidence type="ECO:0000256" key="1">
    <source>
        <dbReference type="ARBA" id="ARBA00023015"/>
    </source>
</evidence>
<dbReference type="InterPro" id="IPR050109">
    <property type="entry name" value="HTH-type_TetR-like_transc_reg"/>
</dbReference>
<accession>A0A4D7BIT4</accession>
<dbReference type="GO" id="GO:0003700">
    <property type="term" value="F:DNA-binding transcription factor activity"/>
    <property type="evidence" value="ECO:0007669"/>
    <property type="project" value="TreeGrafter"/>
</dbReference>
<feature type="DNA-binding region" description="H-T-H motif" evidence="4">
    <location>
        <begin position="32"/>
        <end position="51"/>
    </location>
</feature>
<dbReference type="InterPro" id="IPR001647">
    <property type="entry name" value="HTH_TetR"/>
</dbReference>
<sequence length="196" mass="20967">MARQAERSALTIQSVLDAARVLFAAHGYDAVSMDMIAAEAGIAKGAVYHHFAAKRDVFERVLDTIQANVAVALAANRAPVATRATARSIARSVGAYLDAALQPAARRILLVDGPVVLGWQRWREIDDRYFAAGIRRGVASLMPEEAKPAEREAVTRLVMGAIMEAALACGEVDDPHAIARDFVAALEKMLSGVQSS</sequence>
<reference evidence="6 7" key="1">
    <citation type="submission" date="2019-04" db="EMBL/GenBank/DDBJ databases">
        <title>Phreatobacter aquaticus sp. nov.</title>
        <authorList>
            <person name="Choi A."/>
        </authorList>
    </citation>
    <scope>NUCLEOTIDE SEQUENCE [LARGE SCALE GENOMIC DNA]</scope>
    <source>
        <strain evidence="6 7">KCTC 52518</strain>
    </source>
</reference>
<evidence type="ECO:0000259" key="5">
    <source>
        <dbReference type="PROSITE" id="PS50977"/>
    </source>
</evidence>
<evidence type="ECO:0000256" key="2">
    <source>
        <dbReference type="ARBA" id="ARBA00023125"/>
    </source>
</evidence>
<dbReference type="PANTHER" id="PTHR30055:SF234">
    <property type="entry name" value="HTH-TYPE TRANSCRIPTIONAL REGULATOR BETI"/>
    <property type="match status" value="1"/>
</dbReference>
<dbReference type="InterPro" id="IPR049484">
    <property type="entry name" value="Rv0078-like_C"/>
</dbReference>
<dbReference type="Proteomes" id="UP000298781">
    <property type="component" value="Chromosome"/>
</dbReference>
<dbReference type="EMBL" id="CP039690">
    <property type="protein sequence ID" value="QCI68936.1"/>
    <property type="molecule type" value="Genomic_DNA"/>
</dbReference>
<gene>
    <name evidence="6" type="ORF">E8M01_34720</name>
</gene>
<protein>
    <submittedName>
        <fullName evidence="6">TetR/AcrR family transcriptional regulator</fullName>
    </submittedName>
</protein>
<evidence type="ECO:0000313" key="7">
    <source>
        <dbReference type="Proteomes" id="UP000298781"/>
    </source>
</evidence>
<dbReference type="OrthoDB" id="9816296at2"/>
<organism evidence="6 7">
    <name type="scientific">Phreatobacter stygius</name>
    <dbReference type="NCBI Taxonomy" id="1940610"/>
    <lineage>
        <taxon>Bacteria</taxon>
        <taxon>Pseudomonadati</taxon>
        <taxon>Pseudomonadota</taxon>
        <taxon>Alphaproteobacteria</taxon>
        <taxon>Hyphomicrobiales</taxon>
        <taxon>Phreatobacteraceae</taxon>
        <taxon>Phreatobacter</taxon>
    </lineage>
</organism>
<dbReference type="GO" id="GO:0000976">
    <property type="term" value="F:transcription cis-regulatory region binding"/>
    <property type="evidence" value="ECO:0007669"/>
    <property type="project" value="TreeGrafter"/>
</dbReference>
<dbReference type="Pfam" id="PF21351">
    <property type="entry name" value="TetR_C_41"/>
    <property type="match status" value="1"/>
</dbReference>
<dbReference type="InterPro" id="IPR023772">
    <property type="entry name" value="DNA-bd_HTH_TetR-type_CS"/>
</dbReference>
<evidence type="ECO:0000313" key="6">
    <source>
        <dbReference type="EMBL" id="QCI68936.1"/>
    </source>
</evidence>
<keyword evidence="7" id="KW-1185">Reference proteome</keyword>